<dbReference type="SUPFAM" id="SSF55729">
    <property type="entry name" value="Acyl-CoA N-acyltransferases (Nat)"/>
    <property type="match status" value="1"/>
</dbReference>
<evidence type="ECO:0000259" key="1">
    <source>
        <dbReference type="PROSITE" id="PS51186"/>
    </source>
</evidence>
<evidence type="ECO:0000313" key="3">
    <source>
        <dbReference type="Proteomes" id="UP001064489"/>
    </source>
</evidence>
<dbReference type="Gene3D" id="3.40.630.30">
    <property type="match status" value="1"/>
</dbReference>
<name>A0AAD5JCU1_ACENE</name>
<dbReference type="Pfam" id="PF00583">
    <property type="entry name" value="Acetyltransf_1"/>
    <property type="match status" value="1"/>
</dbReference>
<protein>
    <recommendedName>
        <fullName evidence="1">N-acetyltransferase domain-containing protein</fullName>
    </recommendedName>
</protein>
<dbReference type="AlphaFoldDB" id="A0AAD5JCU1"/>
<sequence>MYPWLSSFFASINNLAVKESDRRQGHGEALLKGAIEKCRTRKVFRICLNVDSANTAAVNLYKKFGFQVDGLLHGYYSPDIHAYRMYCIVNQSGC</sequence>
<dbReference type="InterPro" id="IPR000182">
    <property type="entry name" value="GNAT_dom"/>
</dbReference>
<dbReference type="PANTHER" id="PTHR47542:SF2">
    <property type="entry name" value="ACYL-COA N-ACYLTRANSFERASES (NAT) SUPERFAMILY PROTEIN"/>
    <property type="match status" value="1"/>
</dbReference>
<dbReference type="EMBL" id="JAJSOW010000003">
    <property type="protein sequence ID" value="KAI9194357.1"/>
    <property type="molecule type" value="Genomic_DNA"/>
</dbReference>
<dbReference type="InterPro" id="IPR016181">
    <property type="entry name" value="Acyl_CoA_acyltransferase"/>
</dbReference>
<dbReference type="PANTHER" id="PTHR47542">
    <property type="entry name" value="ACYL-COA N-ACYLTRANSFERASES (NAT) SUPERFAMILY PROTEIN"/>
    <property type="match status" value="1"/>
</dbReference>
<feature type="domain" description="N-acetyltransferase" evidence="1">
    <location>
        <begin position="1"/>
        <end position="90"/>
    </location>
</feature>
<evidence type="ECO:0000313" key="2">
    <source>
        <dbReference type="EMBL" id="KAI9194357.1"/>
    </source>
</evidence>
<dbReference type="CDD" id="cd04301">
    <property type="entry name" value="NAT_SF"/>
    <property type="match status" value="1"/>
</dbReference>
<dbReference type="Proteomes" id="UP001064489">
    <property type="component" value="Chromosome 1"/>
</dbReference>
<gene>
    <name evidence="2" type="ORF">LWI28_005335</name>
</gene>
<proteinExistence type="predicted"/>
<keyword evidence="3" id="KW-1185">Reference proteome</keyword>
<organism evidence="2 3">
    <name type="scientific">Acer negundo</name>
    <name type="common">Box elder</name>
    <dbReference type="NCBI Taxonomy" id="4023"/>
    <lineage>
        <taxon>Eukaryota</taxon>
        <taxon>Viridiplantae</taxon>
        <taxon>Streptophyta</taxon>
        <taxon>Embryophyta</taxon>
        <taxon>Tracheophyta</taxon>
        <taxon>Spermatophyta</taxon>
        <taxon>Magnoliopsida</taxon>
        <taxon>eudicotyledons</taxon>
        <taxon>Gunneridae</taxon>
        <taxon>Pentapetalae</taxon>
        <taxon>rosids</taxon>
        <taxon>malvids</taxon>
        <taxon>Sapindales</taxon>
        <taxon>Sapindaceae</taxon>
        <taxon>Hippocastanoideae</taxon>
        <taxon>Acereae</taxon>
        <taxon>Acer</taxon>
    </lineage>
</organism>
<accession>A0AAD5JCU1</accession>
<reference evidence="2" key="2">
    <citation type="submission" date="2023-02" db="EMBL/GenBank/DDBJ databases">
        <authorList>
            <person name="Swenson N.G."/>
            <person name="Wegrzyn J.L."/>
            <person name="Mcevoy S.L."/>
        </authorList>
    </citation>
    <scope>NUCLEOTIDE SEQUENCE</scope>
    <source>
        <strain evidence="2">91603</strain>
        <tissue evidence="2">Leaf</tissue>
    </source>
</reference>
<comment type="caution">
    <text evidence="2">The sequence shown here is derived from an EMBL/GenBank/DDBJ whole genome shotgun (WGS) entry which is preliminary data.</text>
</comment>
<dbReference type="GO" id="GO:0016747">
    <property type="term" value="F:acyltransferase activity, transferring groups other than amino-acyl groups"/>
    <property type="evidence" value="ECO:0007669"/>
    <property type="project" value="InterPro"/>
</dbReference>
<reference evidence="2" key="1">
    <citation type="journal article" date="2022" name="Plant J.">
        <title>Strategies of tolerance reflected in two North American maple genomes.</title>
        <authorList>
            <person name="McEvoy S.L."/>
            <person name="Sezen U.U."/>
            <person name="Trouern-Trend A."/>
            <person name="McMahon S.M."/>
            <person name="Schaberg P.G."/>
            <person name="Yang J."/>
            <person name="Wegrzyn J.L."/>
            <person name="Swenson N.G."/>
        </authorList>
    </citation>
    <scope>NUCLEOTIDE SEQUENCE</scope>
    <source>
        <strain evidence="2">91603</strain>
    </source>
</reference>
<dbReference type="PROSITE" id="PS51186">
    <property type="entry name" value="GNAT"/>
    <property type="match status" value="1"/>
</dbReference>